<evidence type="ECO:0000313" key="2">
    <source>
        <dbReference type="Proteomes" id="UP000077628"/>
    </source>
</evidence>
<reference evidence="2" key="1">
    <citation type="submission" date="2016-03" db="EMBL/GenBank/DDBJ databases">
        <authorList>
            <person name="Heylen K."/>
            <person name="De Vos P."/>
            <person name="Vekeman B."/>
        </authorList>
    </citation>
    <scope>NUCLEOTIDE SEQUENCE [LARGE SCALE GENOMIC DNA]</scope>
    <source>
        <strain evidence="2">R-45383</strain>
    </source>
</reference>
<evidence type="ECO:0000313" key="1">
    <source>
        <dbReference type="EMBL" id="OAI16418.1"/>
    </source>
</evidence>
<sequence>MTIYRPETQRQTQIRYWLTLIFSGLLSACSAPPTKAPAPTALDSDVVAMPSIGNAVSRQSVAGVKPMTASELVACAQRIIKAKEDSVALQKENVKLAAEKTELYEQTQALDELRGRIQADSIKAVNDFNRRIQINHDDIKTYNAAVNAYNDKANALNLLNGKYNTECGNRSYRQSDYANLKPDLKAAIDSKSEFSDIPLIEDSNAVSAPARNSGQFHIPARSTR</sequence>
<dbReference type="STRING" id="702114.A1355_09840"/>
<name>A0A177NEC9_9GAMM</name>
<evidence type="ECO:0008006" key="3">
    <source>
        <dbReference type="Google" id="ProtNLM"/>
    </source>
</evidence>
<dbReference type="Proteomes" id="UP000077628">
    <property type="component" value="Unassembled WGS sequence"/>
</dbReference>
<proteinExistence type="predicted"/>
<gene>
    <name evidence="1" type="ORF">A1355_09840</name>
</gene>
<protein>
    <recommendedName>
        <fullName evidence="3">Lipoprotein</fullName>
    </recommendedName>
</protein>
<organism evidence="1 2">
    <name type="scientific">Methylomonas koyamae</name>
    <dbReference type="NCBI Taxonomy" id="702114"/>
    <lineage>
        <taxon>Bacteria</taxon>
        <taxon>Pseudomonadati</taxon>
        <taxon>Pseudomonadota</taxon>
        <taxon>Gammaproteobacteria</taxon>
        <taxon>Methylococcales</taxon>
        <taxon>Methylococcaceae</taxon>
        <taxon>Methylomonas</taxon>
    </lineage>
</organism>
<dbReference type="EMBL" id="LUUK01000185">
    <property type="protein sequence ID" value="OAI16418.1"/>
    <property type="molecule type" value="Genomic_DNA"/>
</dbReference>
<keyword evidence="2" id="KW-1185">Reference proteome</keyword>
<accession>A0A177NEC9</accession>
<comment type="caution">
    <text evidence="1">The sequence shown here is derived from an EMBL/GenBank/DDBJ whole genome shotgun (WGS) entry which is preliminary data.</text>
</comment>
<dbReference type="AlphaFoldDB" id="A0A177NEC9"/>
<dbReference type="PROSITE" id="PS51257">
    <property type="entry name" value="PROKAR_LIPOPROTEIN"/>
    <property type="match status" value="1"/>
</dbReference>